<proteinExistence type="predicted"/>
<gene>
    <name evidence="1" type="ORF">LCGC14_1871790</name>
</gene>
<protein>
    <submittedName>
        <fullName evidence="1">Uncharacterized protein</fullName>
    </submittedName>
</protein>
<evidence type="ECO:0000313" key="1">
    <source>
        <dbReference type="EMBL" id="KKL93724.1"/>
    </source>
</evidence>
<organism evidence="1">
    <name type="scientific">marine sediment metagenome</name>
    <dbReference type="NCBI Taxonomy" id="412755"/>
    <lineage>
        <taxon>unclassified sequences</taxon>
        <taxon>metagenomes</taxon>
        <taxon>ecological metagenomes</taxon>
    </lineage>
</organism>
<accession>A0A0F9G4N8</accession>
<dbReference type="AlphaFoldDB" id="A0A0F9G4N8"/>
<comment type="caution">
    <text evidence="1">The sequence shown here is derived from an EMBL/GenBank/DDBJ whole genome shotgun (WGS) entry which is preliminary data.</text>
</comment>
<feature type="non-terminal residue" evidence="1">
    <location>
        <position position="1"/>
    </location>
</feature>
<reference evidence="1" key="1">
    <citation type="journal article" date="2015" name="Nature">
        <title>Complex archaea that bridge the gap between prokaryotes and eukaryotes.</title>
        <authorList>
            <person name="Spang A."/>
            <person name="Saw J.H."/>
            <person name="Jorgensen S.L."/>
            <person name="Zaremba-Niedzwiedzka K."/>
            <person name="Martijn J."/>
            <person name="Lind A.E."/>
            <person name="van Eijk R."/>
            <person name="Schleper C."/>
            <person name="Guy L."/>
            <person name="Ettema T.J."/>
        </authorList>
    </citation>
    <scope>NUCLEOTIDE SEQUENCE</scope>
</reference>
<dbReference type="EMBL" id="LAZR01019110">
    <property type="protein sequence ID" value="KKL93724.1"/>
    <property type="molecule type" value="Genomic_DNA"/>
</dbReference>
<name>A0A0F9G4N8_9ZZZZ</name>
<sequence>LRPPGETPNADQPSYYALTSDQAESMTATEMATLIADAEGI</sequence>